<dbReference type="AlphaFoldDB" id="A0A2N8SV12"/>
<feature type="transmembrane region" description="Helical" evidence="1">
    <location>
        <begin position="79"/>
        <end position="97"/>
    </location>
</feature>
<gene>
    <name evidence="2" type="ORF">CXL00_10775</name>
</gene>
<proteinExistence type="predicted"/>
<organism evidence="2 3">
    <name type="scientific">Stutzerimonas stutzeri</name>
    <name type="common">Pseudomonas stutzeri</name>
    <dbReference type="NCBI Taxonomy" id="316"/>
    <lineage>
        <taxon>Bacteria</taxon>
        <taxon>Pseudomonadati</taxon>
        <taxon>Pseudomonadota</taxon>
        <taxon>Gammaproteobacteria</taxon>
        <taxon>Pseudomonadales</taxon>
        <taxon>Pseudomonadaceae</taxon>
        <taxon>Stutzerimonas</taxon>
    </lineage>
</organism>
<evidence type="ECO:0000256" key="1">
    <source>
        <dbReference type="SAM" id="Phobius"/>
    </source>
</evidence>
<feature type="transmembrane region" description="Helical" evidence="1">
    <location>
        <begin position="149"/>
        <end position="167"/>
    </location>
</feature>
<feature type="transmembrane region" description="Helical" evidence="1">
    <location>
        <begin position="126"/>
        <end position="143"/>
    </location>
</feature>
<evidence type="ECO:0000313" key="3">
    <source>
        <dbReference type="Proteomes" id="UP000235897"/>
    </source>
</evidence>
<keyword evidence="1" id="KW-1133">Transmembrane helix</keyword>
<sequence>MSSTLNKFLQALPWNQPIELPDHHKWKHASQSGLLEWKIKARHYNTKIANAMFLFLFLFATIFFGWMGEIFNQNSSKSIAIGIPLYILTMTAIYGTTHQKTKFAYRLTETGIEVCEWKAPGKGWMIALKWLTIIAAIAILFVIALDPSAFWIALAGPGGMGLLYLGLANSKQFQEMHSLYRHNVFTWDEIKHIYIDRSRHLISLEYEWLNESINKTLPWWTYVFCHKKDFETAVRTIISKNTNTPHTREKVEVLQF</sequence>
<feature type="transmembrane region" description="Helical" evidence="1">
    <location>
        <begin position="48"/>
        <end position="67"/>
    </location>
</feature>
<comment type="caution">
    <text evidence="2">The sequence shown here is derived from an EMBL/GenBank/DDBJ whole genome shotgun (WGS) entry which is preliminary data.</text>
</comment>
<name>A0A2N8SV12_STUST</name>
<keyword evidence="1" id="KW-0472">Membrane</keyword>
<dbReference type="OrthoDB" id="6902273at2"/>
<reference evidence="2 3" key="1">
    <citation type="submission" date="2018-01" db="EMBL/GenBank/DDBJ databases">
        <title>Denitrification phenotypes of diverse strains of Pseudomonas stutzeri.</title>
        <authorList>
            <person name="Milligan D.A."/>
            <person name="Bergaust L."/>
            <person name="Bakken L.R."/>
            <person name="Frostegard A."/>
        </authorList>
    </citation>
    <scope>NUCLEOTIDE SEQUENCE [LARGE SCALE GENOMIC DNA]</scope>
    <source>
        <strain evidence="2 3">28a3</strain>
    </source>
</reference>
<dbReference type="EMBL" id="POUW01000003">
    <property type="protein sequence ID" value="PNG06335.1"/>
    <property type="molecule type" value="Genomic_DNA"/>
</dbReference>
<keyword evidence="1" id="KW-0812">Transmembrane</keyword>
<accession>A0A2N8SV12</accession>
<evidence type="ECO:0000313" key="2">
    <source>
        <dbReference type="EMBL" id="PNG06335.1"/>
    </source>
</evidence>
<protein>
    <submittedName>
        <fullName evidence="2">Uncharacterized protein</fullName>
    </submittedName>
</protein>
<dbReference type="Proteomes" id="UP000235897">
    <property type="component" value="Unassembled WGS sequence"/>
</dbReference>